<proteinExistence type="predicted"/>
<feature type="compositionally biased region" description="Polar residues" evidence="1">
    <location>
        <begin position="144"/>
        <end position="153"/>
    </location>
</feature>
<reference evidence="2 3" key="1">
    <citation type="submission" date="2022-02" db="EMBL/GenBank/DDBJ databases">
        <title>Draft genome sequence of Mezorhizobium retamae strain IRAMC:0171 isolated from Retama raetam nodules.</title>
        <authorList>
            <person name="Bengaied R."/>
            <person name="Sbissi I."/>
            <person name="Huber K."/>
            <person name="Ghodbane F."/>
            <person name="Nouioui I."/>
            <person name="Tarhouni M."/>
            <person name="Gtari M."/>
        </authorList>
    </citation>
    <scope>NUCLEOTIDE SEQUENCE [LARGE SCALE GENOMIC DNA]</scope>
    <source>
        <strain evidence="2 3">IRAMC:0171</strain>
    </source>
</reference>
<evidence type="ECO:0000256" key="1">
    <source>
        <dbReference type="SAM" id="MobiDB-lite"/>
    </source>
</evidence>
<feature type="compositionally biased region" description="Polar residues" evidence="1">
    <location>
        <begin position="170"/>
        <end position="179"/>
    </location>
</feature>
<protein>
    <submittedName>
        <fullName evidence="2">Outer membrane beta-barrel protein</fullName>
    </submittedName>
</protein>
<feature type="compositionally biased region" description="Polar residues" evidence="1">
    <location>
        <begin position="72"/>
        <end position="82"/>
    </location>
</feature>
<comment type="caution">
    <text evidence="2">The sequence shown here is derived from an EMBL/GenBank/DDBJ whole genome shotgun (WGS) entry which is preliminary data.</text>
</comment>
<organism evidence="2 3">
    <name type="scientific">Mesorhizobium retamae</name>
    <dbReference type="NCBI Taxonomy" id="2912854"/>
    <lineage>
        <taxon>Bacteria</taxon>
        <taxon>Pseudomonadati</taxon>
        <taxon>Pseudomonadota</taxon>
        <taxon>Alphaproteobacteria</taxon>
        <taxon>Hyphomicrobiales</taxon>
        <taxon>Phyllobacteriaceae</taxon>
        <taxon>Mesorhizobium</taxon>
    </lineage>
</organism>
<evidence type="ECO:0000313" key="2">
    <source>
        <dbReference type="EMBL" id="MCG7504747.1"/>
    </source>
</evidence>
<gene>
    <name evidence="2" type="ORF">L4923_06895</name>
</gene>
<dbReference type="EMBL" id="JAKREW010000004">
    <property type="protein sequence ID" value="MCG7504747.1"/>
    <property type="molecule type" value="Genomic_DNA"/>
</dbReference>
<dbReference type="InterPro" id="IPR018759">
    <property type="entry name" value="BBP2_2"/>
</dbReference>
<name>A0ABS9QBF7_9HYPH</name>
<dbReference type="Proteomes" id="UP001201701">
    <property type="component" value="Unassembled WGS sequence"/>
</dbReference>
<dbReference type="RefSeq" id="WP_239363026.1">
    <property type="nucleotide sequence ID" value="NZ_JAKREW010000004.1"/>
</dbReference>
<evidence type="ECO:0000313" key="3">
    <source>
        <dbReference type="Proteomes" id="UP001201701"/>
    </source>
</evidence>
<sequence>MRHNRVVTMSRVQPDQSRGRIAASALLAATALPLLLGMPASAQQLDLRGPLDDQRLAQVQPLDRQAGDQPVTPGQQPNNQAPGTLPTPRLPAATGIPSPAYRPASPGALPDNPDVLNAAPADGPDQVDATGNPIQPGTAGANGTGSWTPATTFDAQAAPDPRRAAGTGTGSRTPATQTRARSRAERAQGDPATAEEAEQATGRAATRGNALRRPGQAPAEQEAATVENPNLRNRTIDAEDRQLIDPREVRTGSIENGRLQRDDDPYAPLGIKAGTFTLRPSLEQGVLATSNADNSASGRSATISESTLRLNAVSDWATNSATVDGNINYRKSLSGQDVKEWRGRLEGTLNVDLDHDWRAIGRLGFETAPEGATSPEGVEGATTQPQRKTFTGSLALQKEVGKLRLGLTGEAERSVYGDATLGDGTIQSQETRNSTLYTATLRGGYQISPALTPFAELEIGHRAFDEKVDLNGYERSSNRLGVRGGVELDLGEKLNGEMSVGWLRQGFDDNRLDPISGATVAADLRWSPVRGTIVGLAGETVLEDSTTPGQSGSVLYTSTLRLERQMRANLTGNTAFGLSYRDYEGTGDHDLIYSAQIGATWWLNRYLGLTSYLRHERLSSNIEGRDSKTNSVYLGLTVQR</sequence>
<dbReference type="Pfam" id="PF10082">
    <property type="entry name" value="BBP2_2"/>
    <property type="match status" value="1"/>
</dbReference>
<feature type="region of interest" description="Disordered" evidence="1">
    <location>
        <begin position="64"/>
        <end position="236"/>
    </location>
</feature>
<keyword evidence="3" id="KW-1185">Reference proteome</keyword>
<accession>A0ABS9QBF7</accession>